<sequence>MNKSALLLLHVIGLLVSMETAVVHGFWRARPTPPPETRRRWGGWNQQQNVPDLVDELSDLEMILDN</sequence>
<keyword evidence="3" id="KW-1185">Reference proteome</keyword>
<reference evidence="2" key="4">
    <citation type="submission" date="2025-09" db="UniProtKB">
        <authorList>
            <consortium name="Ensembl"/>
        </authorList>
    </citation>
    <scope>IDENTIFICATION</scope>
</reference>
<reference evidence="2" key="3">
    <citation type="submission" date="2025-08" db="UniProtKB">
        <authorList>
            <consortium name="Ensembl"/>
        </authorList>
    </citation>
    <scope>IDENTIFICATION</scope>
</reference>
<dbReference type="AlphaFoldDB" id="H2XNW4"/>
<dbReference type="HOGENOM" id="CLU_180895_1_0_1"/>
<accession>H2XNW4</accession>
<dbReference type="Proteomes" id="UP000008144">
    <property type="component" value="Chromosome 10"/>
</dbReference>
<evidence type="ECO:0000313" key="3">
    <source>
        <dbReference type="Proteomes" id="UP000008144"/>
    </source>
</evidence>
<feature type="signal peptide" evidence="1">
    <location>
        <begin position="1"/>
        <end position="25"/>
    </location>
</feature>
<dbReference type="Ensembl" id="ENSCINT00000032168.1">
    <property type="protein sequence ID" value="ENSCINP00000031347.1"/>
    <property type="gene ID" value="ENSCING00000019890.1"/>
</dbReference>
<dbReference type="EMBL" id="EAAA01000638">
    <property type="status" value="NOT_ANNOTATED_CDS"/>
    <property type="molecule type" value="Genomic_DNA"/>
</dbReference>
<reference evidence="3" key="1">
    <citation type="journal article" date="2002" name="Science">
        <title>The draft genome of Ciona intestinalis: insights into chordate and vertebrate origins.</title>
        <authorList>
            <person name="Dehal P."/>
            <person name="Satou Y."/>
            <person name="Campbell R.K."/>
            <person name="Chapman J."/>
            <person name="Degnan B."/>
            <person name="De Tomaso A."/>
            <person name="Davidson B."/>
            <person name="Di Gregorio A."/>
            <person name="Gelpke M."/>
            <person name="Goodstein D.M."/>
            <person name="Harafuji N."/>
            <person name="Hastings K.E."/>
            <person name="Ho I."/>
            <person name="Hotta K."/>
            <person name="Huang W."/>
            <person name="Kawashima T."/>
            <person name="Lemaire P."/>
            <person name="Martinez D."/>
            <person name="Meinertzhagen I.A."/>
            <person name="Necula S."/>
            <person name="Nonaka M."/>
            <person name="Putnam N."/>
            <person name="Rash S."/>
            <person name="Saiga H."/>
            <person name="Satake M."/>
            <person name="Terry A."/>
            <person name="Yamada L."/>
            <person name="Wang H.G."/>
            <person name="Awazu S."/>
            <person name="Azumi K."/>
            <person name="Boore J."/>
            <person name="Branno M."/>
            <person name="Chin-Bow S."/>
            <person name="DeSantis R."/>
            <person name="Doyle S."/>
            <person name="Francino P."/>
            <person name="Keys D.N."/>
            <person name="Haga S."/>
            <person name="Hayashi H."/>
            <person name="Hino K."/>
            <person name="Imai K.S."/>
            <person name="Inaba K."/>
            <person name="Kano S."/>
            <person name="Kobayashi K."/>
            <person name="Kobayashi M."/>
            <person name="Lee B.I."/>
            <person name="Makabe K.W."/>
            <person name="Manohar C."/>
            <person name="Matassi G."/>
            <person name="Medina M."/>
            <person name="Mochizuki Y."/>
            <person name="Mount S."/>
            <person name="Morishita T."/>
            <person name="Miura S."/>
            <person name="Nakayama A."/>
            <person name="Nishizaka S."/>
            <person name="Nomoto H."/>
            <person name="Ohta F."/>
            <person name="Oishi K."/>
            <person name="Rigoutsos I."/>
            <person name="Sano M."/>
            <person name="Sasaki A."/>
            <person name="Sasakura Y."/>
            <person name="Shoguchi E."/>
            <person name="Shin-i T."/>
            <person name="Spagnuolo A."/>
            <person name="Stainier D."/>
            <person name="Suzuki M.M."/>
            <person name="Tassy O."/>
            <person name="Takatori N."/>
            <person name="Tokuoka M."/>
            <person name="Yagi K."/>
            <person name="Yoshizaki F."/>
            <person name="Wada S."/>
            <person name="Zhang C."/>
            <person name="Hyatt P.D."/>
            <person name="Larimer F."/>
            <person name="Detter C."/>
            <person name="Doggett N."/>
            <person name="Glavina T."/>
            <person name="Hawkins T."/>
            <person name="Richardson P."/>
            <person name="Lucas S."/>
            <person name="Kohara Y."/>
            <person name="Levine M."/>
            <person name="Satoh N."/>
            <person name="Rokhsar D.S."/>
        </authorList>
    </citation>
    <scope>NUCLEOTIDE SEQUENCE [LARGE SCALE GENOMIC DNA]</scope>
</reference>
<evidence type="ECO:0000256" key="1">
    <source>
        <dbReference type="SAM" id="SignalP"/>
    </source>
</evidence>
<protein>
    <submittedName>
        <fullName evidence="2">Uncharacterized protein</fullName>
    </submittedName>
</protein>
<keyword evidence="1" id="KW-0732">Signal</keyword>
<organism evidence="2 3">
    <name type="scientific">Ciona intestinalis</name>
    <name type="common">Transparent sea squirt</name>
    <name type="synonym">Ascidia intestinalis</name>
    <dbReference type="NCBI Taxonomy" id="7719"/>
    <lineage>
        <taxon>Eukaryota</taxon>
        <taxon>Metazoa</taxon>
        <taxon>Chordata</taxon>
        <taxon>Tunicata</taxon>
        <taxon>Ascidiacea</taxon>
        <taxon>Phlebobranchia</taxon>
        <taxon>Cionidae</taxon>
        <taxon>Ciona</taxon>
    </lineage>
</organism>
<reference evidence="2" key="2">
    <citation type="journal article" date="2008" name="Genome Biol.">
        <title>Improved genome assembly and evidence-based global gene model set for the chordate Ciona intestinalis: new insight into intron and operon populations.</title>
        <authorList>
            <person name="Satou Y."/>
            <person name="Mineta K."/>
            <person name="Ogasawara M."/>
            <person name="Sasakura Y."/>
            <person name="Shoguchi E."/>
            <person name="Ueno K."/>
            <person name="Yamada L."/>
            <person name="Matsumoto J."/>
            <person name="Wasserscheid J."/>
            <person name="Dewar K."/>
            <person name="Wiley G.B."/>
            <person name="Macmil S.L."/>
            <person name="Roe B.A."/>
            <person name="Zeller R.W."/>
            <person name="Hastings K.E."/>
            <person name="Lemaire P."/>
            <person name="Lindquist E."/>
            <person name="Endo T."/>
            <person name="Hotta K."/>
            <person name="Inaba K."/>
        </authorList>
    </citation>
    <scope>NUCLEOTIDE SEQUENCE [LARGE SCALE GENOMIC DNA]</scope>
    <source>
        <strain evidence="2">wild type</strain>
    </source>
</reference>
<dbReference type="InParanoid" id="H2XNW4"/>
<proteinExistence type="predicted"/>
<name>H2XNW4_CIOIN</name>
<feature type="chain" id="PRO_5003577703" evidence="1">
    <location>
        <begin position="26"/>
        <end position="66"/>
    </location>
</feature>
<evidence type="ECO:0000313" key="2">
    <source>
        <dbReference type="Ensembl" id="ENSCINP00000031347.1"/>
    </source>
</evidence>